<dbReference type="PANTHER" id="PTHR35400">
    <property type="entry name" value="SLR1083 PROTEIN"/>
    <property type="match status" value="1"/>
</dbReference>
<keyword evidence="2" id="KW-0255">Endonuclease</keyword>
<dbReference type="CDD" id="cd06260">
    <property type="entry name" value="DUF820-like"/>
    <property type="match status" value="1"/>
</dbReference>
<dbReference type="RefSeq" id="WP_120740207.1">
    <property type="nucleotide sequence ID" value="NZ_CP032568.1"/>
</dbReference>
<accession>A0A386ZGG2</accession>
<gene>
    <name evidence="2" type="ORF">D7D52_25200</name>
</gene>
<dbReference type="InterPro" id="IPR012296">
    <property type="entry name" value="Nuclease_put_TT1808"/>
</dbReference>
<organism evidence="2 3">
    <name type="scientific">Nocardia yunnanensis</name>
    <dbReference type="NCBI Taxonomy" id="2382165"/>
    <lineage>
        <taxon>Bacteria</taxon>
        <taxon>Bacillati</taxon>
        <taxon>Actinomycetota</taxon>
        <taxon>Actinomycetes</taxon>
        <taxon>Mycobacteriales</taxon>
        <taxon>Nocardiaceae</taxon>
        <taxon>Nocardia</taxon>
    </lineage>
</organism>
<evidence type="ECO:0000313" key="3">
    <source>
        <dbReference type="Proteomes" id="UP000267164"/>
    </source>
</evidence>
<dbReference type="Gene3D" id="3.90.1570.10">
    <property type="entry name" value="tt1808, chain A"/>
    <property type="match status" value="1"/>
</dbReference>
<dbReference type="Pfam" id="PF05685">
    <property type="entry name" value="Uma2"/>
    <property type="match status" value="1"/>
</dbReference>
<evidence type="ECO:0000259" key="1">
    <source>
        <dbReference type="Pfam" id="PF05685"/>
    </source>
</evidence>
<keyword evidence="3" id="KW-1185">Reference proteome</keyword>
<feature type="domain" description="Putative restriction endonuclease" evidence="1">
    <location>
        <begin position="26"/>
        <end position="168"/>
    </location>
</feature>
<dbReference type="OrthoDB" id="9799703at2"/>
<keyword evidence="2" id="KW-0378">Hydrolase</keyword>
<keyword evidence="2" id="KW-0540">Nuclease</keyword>
<dbReference type="GO" id="GO:0004519">
    <property type="term" value="F:endonuclease activity"/>
    <property type="evidence" value="ECO:0007669"/>
    <property type="project" value="UniProtKB-KW"/>
</dbReference>
<dbReference type="KEGG" id="nyu:D7D52_25200"/>
<dbReference type="Proteomes" id="UP000267164">
    <property type="component" value="Chromosome"/>
</dbReference>
<name>A0A386ZGG2_9NOCA</name>
<reference evidence="2 3" key="1">
    <citation type="submission" date="2018-09" db="EMBL/GenBank/DDBJ databases">
        <title>Nocardia yunnanensis sp. nov., an actinomycete isolated from a soil sample.</title>
        <authorList>
            <person name="Zhang J."/>
        </authorList>
    </citation>
    <scope>NUCLEOTIDE SEQUENCE [LARGE SCALE GENOMIC DNA]</scope>
    <source>
        <strain evidence="2 3">CFHS0054</strain>
    </source>
</reference>
<dbReference type="InterPro" id="IPR008538">
    <property type="entry name" value="Uma2"/>
</dbReference>
<dbReference type="PANTHER" id="PTHR35400:SF3">
    <property type="entry name" value="SLL1072 PROTEIN"/>
    <property type="match status" value="1"/>
</dbReference>
<dbReference type="InterPro" id="IPR011335">
    <property type="entry name" value="Restrct_endonuc-II-like"/>
</dbReference>
<dbReference type="SUPFAM" id="SSF52980">
    <property type="entry name" value="Restriction endonuclease-like"/>
    <property type="match status" value="1"/>
</dbReference>
<proteinExistence type="predicted"/>
<dbReference type="AlphaFoldDB" id="A0A386ZGG2"/>
<evidence type="ECO:0000313" key="2">
    <source>
        <dbReference type="EMBL" id="AYF76567.1"/>
    </source>
</evidence>
<protein>
    <submittedName>
        <fullName evidence="2">Uma2 family endonuclease</fullName>
    </submittedName>
</protein>
<sequence>MTAEPHRFETAPGGLTVADVRAGYDPGFRFELEDGVAVMMASATRWHNRVQRHLAVAMEAVCPSNLSVEVEQAIEITEDFAPVPDILVIDMAAALPDANVYPKAAVHLAVEIVSPGTRRKDRMIRPMDYAHAGIPYFWRIEAEDFQPAVYTFRLDETLGQYSPIDVHRKLLRTSWPFTMEIELADLGH</sequence>
<dbReference type="EMBL" id="CP032568">
    <property type="protein sequence ID" value="AYF76567.1"/>
    <property type="molecule type" value="Genomic_DNA"/>
</dbReference>